<feature type="compositionally biased region" description="Basic and acidic residues" evidence="1">
    <location>
        <begin position="620"/>
        <end position="631"/>
    </location>
</feature>
<gene>
    <name evidence="3" type="ORF">SAMN06297358_3678</name>
</gene>
<evidence type="ECO:0000256" key="1">
    <source>
        <dbReference type="SAM" id="MobiDB-lite"/>
    </source>
</evidence>
<dbReference type="Proteomes" id="UP000219281">
    <property type="component" value="Unassembled WGS sequence"/>
</dbReference>
<dbReference type="AlphaFoldDB" id="A0A286ADH2"/>
<proteinExistence type="predicted"/>
<dbReference type="RefSeq" id="WP_097133456.1">
    <property type="nucleotide sequence ID" value="NZ_OCMT01000004.1"/>
</dbReference>
<evidence type="ECO:0000313" key="4">
    <source>
        <dbReference type="Proteomes" id="UP000219281"/>
    </source>
</evidence>
<sequence length="1104" mass="127159">MGNNYNLLLQKINEFTRKFYLNKLLRGSMYAAALILSLYLVLFVWIFYSYPSISTKTLLFYSYLAVSLIAILFWIVKPALSYFKLSKNLSLEEAANLIGNHFFNVKDRLLNTLQLKELADHSPQNSALILAGIDQKINELQPIPFATAINLGDNKKHIKYIALPLFIILAIGIIAPAILKEGTSSFIRYNEEVLPKAPFEFVVQNKHLNITQGDDLTLKVKLTGNEFPQDIYLEDGVNSYKLEKEDISHFSYTFKNVQKDKSIRFSGGGFNSASHIISVKPRPSLLNLSAKLVYPAYLNRKAEEAPNVGDLLIPEGTKVNWKLKTENAEQISFILQQKVHQINVVDNSANFSAVIKQNGNYQIVPKNQFVSLRDSLSHQLTVIKDQFPSIAVTETPDSLSSKALYFTGVVNDDYGFSSLKFRYQIKEKNKVVAQGTKAIAIKNQQTENNFFYLWNLNEVATKSGQTIDYFFEVADNDGVNGAKVTRSEIKTYQAPTQQQIAEKLAEGSQSLKQKMEQTIKLANSIEKDSKKLSESLLDKKQLNFEDKKQIEQLLDKQKQLDQAVKDIKELNEKNNFDKQENGQLTEELKEKQKKIDDLFNNVLDEKTKELLQKLQQLMDQNRKDQTREELSKMQMDNKSVKNELDRILELYKQLEFEQNLQNKIDRLNEMAKEQKDLSNQSKDKNSSQQDLKEKQDQLNKDFKDLKKELQDLDKKNQALERPNDYKNPEKETNQIEKNQQESKEQLNQNNKQKASEKQQQASEQMQQLAQQMQEQQQAGSEEENKVNAQELRKLLENLLSTSFEQEKVMMSLRKMGPTDPAYVSQAQKQNMIRDNMRTIADSLFSLSKRVPQIESTVNTEVEKINFNIGKAIDFLGDRRTGEANRSQQFAMTSLNNLALMLNEALEQLQNAMKNAKGGKGKQKQSMQQLQQMQEQLNKNMQQAKEKMEREGNMGTVPKGQMSQEFAKMAQQQQMIREALEKINKEDNKDGKGSLGNLNQAVQEMKQSELDLVNKRINQETINRQKNLMVKLLDAEKAQREQEQDEKRESNAAKQFPPSYKQMLEKFNKSMQSESELIQKLPPNLNYYYKNKVAEYFRLLNSTKK</sequence>
<dbReference type="OrthoDB" id="9812498at2"/>
<dbReference type="EMBL" id="OCMT01000004">
    <property type="protein sequence ID" value="SOD19970.1"/>
    <property type="molecule type" value="Genomic_DNA"/>
</dbReference>
<evidence type="ECO:0000256" key="2">
    <source>
        <dbReference type="SAM" id="Phobius"/>
    </source>
</evidence>
<evidence type="ECO:0000313" key="3">
    <source>
        <dbReference type="EMBL" id="SOD19970.1"/>
    </source>
</evidence>
<protein>
    <submittedName>
        <fullName evidence="3">Uncharacterized protein</fullName>
    </submittedName>
</protein>
<feature type="compositionally biased region" description="Basic and acidic residues" evidence="1">
    <location>
        <begin position="1036"/>
        <end position="1050"/>
    </location>
</feature>
<name>A0A286ADH2_9SPHI</name>
<feature type="transmembrane region" description="Helical" evidence="2">
    <location>
        <begin position="160"/>
        <end position="179"/>
    </location>
</feature>
<keyword evidence="2" id="KW-1133">Transmembrane helix</keyword>
<accession>A0A286ADH2</accession>
<keyword evidence="2" id="KW-0472">Membrane</keyword>
<feature type="region of interest" description="Disordered" evidence="1">
    <location>
        <begin position="710"/>
        <end position="785"/>
    </location>
</feature>
<feature type="transmembrane region" description="Helical" evidence="2">
    <location>
        <begin position="60"/>
        <end position="80"/>
    </location>
</feature>
<organism evidence="3 4">
    <name type="scientific">Pedobacter xixiisoli</name>
    <dbReference type="NCBI Taxonomy" id="1476464"/>
    <lineage>
        <taxon>Bacteria</taxon>
        <taxon>Pseudomonadati</taxon>
        <taxon>Bacteroidota</taxon>
        <taxon>Sphingobacteriia</taxon>
        <taxon>Sphingobacteriales</taxon>
        <taxon>Sphingobacteriaceae</taxon>
        <taxon>Pedobacter</taxon>
    </lineage>
</organism>
<feature type="region of interest" description="Disordered" evidence="1">
    <location>
        <begin position="619"/>
        <end position="638"/>
    </location>
</feature>
<feature type="compositionally biased region" description="Basic and acidic residues" evidence="1">
    <location>
        <begin position="710"/>
        <end position="744"/>
    </location>
</feature>
<feature type="compositionally biased region" description="Low complexity" evidence="1">
    <location>
        <begin position="747"/>
        <end position="779"/>
    </location>
</feature>
<feature type="transmembrane region" description="Helical" evidence="2">
    <location>
        <begin position="27"/>
        <end position="48"/>
    </location>
</feature>
<keyword evidence="2" id="KW-0812">Transmembrane</keyword>
<feature type="region of interest" description="Disordered" evidence="1">
    <location>
        <begin position="1036"/>
        <end position="1058"/>
    </location>
</feature>
<reference evidence="4" key="1">
    <citation type="submission" date="2017-09" db="EMBL/GenBank/DDBJ databases">
        <authorList>
            <person name="Varghese N."/>
            <person name="Submissions S."/>
        </authorList>
    </citation>
    <scope>NUCLEOTIDE SEQUENCE [LARGE SCALE GENOMIC DNA]</scope>
    <source>
        <strain evidence="4">CGMCC 1.12803</strain>
    </source>
</reference>
<keyword evidence="4" id="KW-1185">Reference proteome</keyword>
<feature type="region of interest" description="Disordered" evidence="1">
    <location>
        <begin position="673"/>
        <end position="695"/>
    </location>
</feature>